<comment type="caution">
    <text evidence="13">The sequence shown here is derived from an EMBL/GenBank/DDBJ whole genome shotgun (WGS) entry which is preliminary data.</text>
</comment>
<evidence type="ECO:0000313" key="14">
    <source>
        <dbReference type="Proteomes" id="UP001360560"/>
    </source>
</evidence>
<keyword evidence="6 8" id="KW-0326">Glycosidase</keyword>
<evidence type="ECO:0000256" key="11">
    <source>
        <dbReference type="SAM" id="SignalP"/>
    </source>
</evidence>
<keyword evidence="14" id="KW-1185">Reference proteome</keyword>
<keyword evidence="3 8" id="KW-0378">Hydrolase</keyword>
<dbReference type="SUPFAM" id="SSF51445">
    <property type="entry name" value="(Trans)glycosidases"/>
    <property type="match status" value="1"/>
</dbReference>
<evidence type="ECO:0000256" key="2">
    <source>
        <dbReference type="ARBA" id="ARBA00012729"/>
    </source>
</evidence>
<evidence type="ECO:0000256" key="8">
    <source>
        <dbReference type="RuleBase" id="RU000489"/>
    </source>
</evidence>
<dbReference type="Gene3D" id="3.20.20.80">
    <property type="entry name" value="Glycosidases"/>
    <property type="match status" value="1"/>
</dbReference>
<comment type="similarity">
    <text evidence="9">Belongs to the glycosyl hydrolase 18 family.</text>
</comment>
<reference evidence="13 14" key="1">
    <citation type="journal article" date="2023" name="Elife">
        <title>Identification of key yeast species and microbe-microbe interactions impacting larval growth of Drosophila in the wild.</title>
        <authorList>
            <person name="Mure A."/>
            <person name="Sugiura Y."/>
            <person name="Maeda R."/>
            <person name="Honda K."/>
            <person name="Sakurai N."/>
            <person name="Takahashi Y."/>
            <person name="Watada M."/>
            <person name="Katoh T."/>
            <person name="Gotoh A."/>
            <person name="Gotoh Y."/>
            <person name="Taniguchi I."/>
            <person name="Nakamura K."/>
            <person name="Hayashi T."/>
            <person name="Katayama T."/>
            <person name="Uemura T."/>
            <person name="Hattori Y."/>
        </authorList>
    </citation>
    <scope>NUCLEOTIDE SEQUENCE [LARGE SCALE GENOMIC DNA]</scope>
    <source>
        <strain evidence="13 14">SC-9</strain>
    </source>
</reference>
<feature type="signal peptide" evidence="11">
    <location>
        <begin position="1"/>
        <end position="21"/>
    </location>
</feature>
<dbReference type="EMBL" id="BTFZ01000011">
    <property type="protein sequence ID" value="GMM36287.1"/>
    <property type="molecule type" value="Genomic_DNA"/>
</dbReference>
<dbReference type="GO" id="GO:0005576">
    <property type="term" value="C:extracellular region"/>
    <property type="evidence" value="ECO:0007669"/>
    <property type="project" value="TreeGrafter"/>
</dbReference>
<accession>A0AAV5QNX1</accession>
<comment type="catalytic activity">
    <reaction evidence="1">
        <text>Random endo-hydrolysis of N-acetyl-beta-D-glucosaminide (1-&gt;4)-beta-linkages in chitin and chitodextrins.</text>
        <dbReference type="EC" id="3.2.1.14"/>
    </reaction>
</comment>
<feature type="domain" description="GH18" evidence="12">
    <location>
        <begin position="28"/>
        <end position="299"/>
    </location>
</feature>
<evidence type="ECO:0000256" key="4">
    <source>
        <dbReference type="ARBA" id="ARBA00023024"/>
    </source>
</evidence>
<dbReference type="PROSITE" id="PS01095">
    <property type="entry name" value="GH18_1"/>
    <property type="match status" value="1"/>
</dbReference>
<evidence type="ECO:0000256" key="10">
    <source>
        <dbReference type="SAM" id="MobiDB-lite"/>
    </source>
</evidence>
<feature type="compositionally biased region" description="Low complexity" evidence="10">
    <location>
        <begin position="298"/>
        <end position="320"/>
    </location>
</feature>
<dbReference type="EC" id="3.2.1.14" evidence="2"/>
<evidence type="ECO:0000259" key="12">
    <source>
        <dbReference type="PROSITE" id="PS51910"/>
    </source>
</evidence>
<proteinExistence type="inferred from homology"/>
<evidence type="ECO:0000256" key="9">
    <source>
        <dbReference type="RuleBase" id="RU004453"/>
    </source>
</evidence>
<evidence type="ECO:0000256" key="6">
    <source>
        <dbReference type="ARBA" id="ARBA00023295"/>
    </source>
</evidence>
<dbReference type="InterPro" id="IPR017853">
    <property type="entry name" value="GH"/>
</dbReference>
<name>A0AAV5QNX1_9ASCO</name>
<evidence type="ECO:0000256" key="1">
    <source>
        <dbReference type="ARBA" id="ARBA00000822"/>
    </source>
</evidence>
<keyword evidence="11" id="KW-0732">Signal</keyword>
<evidence type="ECO:0000256" key="3">
    <source>
        <dbReference type="ARBA" id="ARBA00022801"/>
    </source>
</evidence>
<dbReference type="PROSITE" id="PS51910">
    <property type="entry name" value="GH18_2"/>
    <property type="match status" value="1"/>
</dbReference>
<feature type="region of interest" description="Disordered" evidence="10">
    <location>
        <begin position="297"/>
        <end position="327"/>
    </location>
</feature>
<gene>
    <name evidence="13" type="ORF">DASC09_036120</name>
</gene>
<dbReference type="InterPro" id="IPR001579">
    <property type="entry name" value="Glyco_hydro_18_chit_AS"/>
</dbReference>
<keyword evidence="7" id="KW-0624">Polysaccharide degradation</keyword>
<dbReference type="GO" id="GO:0006032">
    <property type="term" value="P:chitin catabolic process"/>
    <property type="evidence" value="ECO:0007669"/>
    <property type="project" value="UniProtKB-KW"/>
</dbReference>
<dbReference type="PANTHER" id="PTHR45708:SF49">
    <property type="entry name" value="ENDOCHITINASE"/>
    <property type="match status" value="1"/>
</dbReference>
<organism evidence="13 14">
    <name type="scientific">Saccharomycopsis crataegensis</name>
    <dbReference type="NCBI Taxonomy" id="43959"/>
    <lineage>
        <taxon>Eukaryota</taxon>
        <taxon>Fungi</taxon>
        <taxon>Dikarya</taxon>
        <taxon>Ascomycota</taxon>
        <taxon>Saccharomycotina</taxon>
        <taxon>Saccharomycetes</taxon>
        <taxon>Saccharomycopsidaceae</taxon>
        <taxon>Saccharomycopsis</taxon>
    </lineage>
</organism>
<dbReference type="GeneID" id="90074262"/>
<dbReference type="GO" id="GO:0000272">
    <property type="term" value="P:polysaccharide catabolic process"/>
    <property type="evidence" value="ECO:0007669"/>
    <property type="project" value="UniProtKB-KW"/>
</dbReference>
<dbReference type="PANTHER" id="PTHR45708">
    <property type="entry name" value="ENDOCHITINASE"/>
    <property type="match status" value="1"/>
</dbReference>
<sequence>MFAHSIFNSFLLLTLTNVAMAAYSASGHNVAMYWGQGAGQKRLSYYCDSSNADAYADIIMVSFLDNFSGSTASFNFGNACASDSSCTEIAEDIKTCQSKGVKVLLSMGGADGSYGISGSSDASELVETLYKMFGPSGTVFPGAEVDGFDLDIEQGTHTGYSEFISAVKTKFGSDFLISAAPQCVFPDASIGEALDKAQIDIAFIQFYNNYCSLDKTFNWDTWTKAVTSTFANKNMKLYIGLPGSSSSAGSGYVSLSTVKSKAAKALTNSNFGGFMFWEASTVSENTGFVSGIRSFMGSSSSNSASTTTTGTSSSTQSSSAAHKKDSQHHIIVTTTAKAVTSKVTTTISPSQATSDDSAAAASSYTSESLATNVLWAVTTTYATPTLQTNVLWAVTSSASA</sequence>
<dbReference type="AlphaFoldDB" id="A0AAV5QNX1"/>
<dbReference type="Pfam" id="PF00704">
    <property type="entry name" value="Glyco_hydro_18"/>
    <property type="match status" value="1"/>
</dbReference>
<dbReference type="Proteomes" id="UP001360560">
    <property type="component" value="Unassembled WGS sequence"/>
</dbReference>
<dbReference type="RefSeq" id="XP_064853283.1">
    <property type="nucleotide sequence ID" value="XM_064997211.1"/>
</dbReference>
<dbReference type="InterPro" id="IPR001223">
    <property type="entry name" value="Glyco_hydro18_cat"/>
</dbReference>
<evidence type="ECO:0000256" key="7">
    <source>
        <dbReference type="ARBA" id="ARBA00023326"/>
    </source>
</evidence>
<dbReference type="InterPro" id="IPR050542">
    <property type="entry name" value="Glycosyl_Hydrlase18_Chitinase"/>
</dbReference>
<protein>
    <recommendedName>
        <fullName evidence="2">chitinase</fullName>
        <ecNumber evidence="2">3.2.1.14</ecNumber>
    </recommendedName>
</protein>
<dbReference type="GO" id="GO:0008843">
    <property type="term" value="F:endochitinase activity"/>
    <property type="evidence" value="ECO:0007669"/>
    <property type="project" value="UniProtKB-EC"/>
</dbReference>
<keyword evidence="5" id="KW-0119">Carbohydrate metabolism</keyword>
<keyword evidence="4" id="KW-0146">Chitin degradation</keyword>
<feature type="chain" id="PRO_5043719563" description="chitinase" evidence="11">
    <location>
        <begin position="22"/>
        <end position="400"/>
    </location>
</feature>
<evidence type="ECO:0000256" key="5">
    <source>
        <dbReference type="ARBA" id="ARBA00023277"/>
    </source>
</evidence>
<evidence type="ECO:0000313" key="13">
    <source>
        <dbReference type="EMBL" id="GMM36287.1"/>
    </source>
</evidence>